<dbReference type="InterPro" id="IPR016135">
    <property type="entry name" value="UBQ-conjugating_enzyme/RWD"/>
</dbReference>
<dbReference type="AlphaFoldDB" id="A0A8J3N1C4"/>
<evidence type="ECO:0000313" key="3">
    <source>
        <dbReference type="Proteomes" id="UP000597444"/>
    </source>
</evidence>
<dbReference type="Proteomes" id="UP000597444">
    <property type="component" value="Unassembled WGS sequence"/>
</dbReference>
<keyword evidence="3" id="KW-1185">Reference proteome</keyword>
<comment type="caution">
    <text evidence="2">The sequence shown here is derived from an EMBL/GenBank/DDBJ whole genome shotgun (WGS) entry which is preliminary data.</text>
</comment>
<accession>A0A8J3N1C4</accession>
<name>A0A8J3N1C4_9CHLR</name>
<evidence type="ECO:0008006" key="4">
    <source>
        <dbReference type="Google" id="ProtNLM"/>
    </source>
</evidence>
<gene>
    <name evidence="2" type="ORF">KSF_038800</name>
</gene>
<proteinExistence type="predicted"/>
<dbReference type="EMBL" id="BNJK01000001">
    <property type="protein sequence ID" value="GHO93832.1"/>
    <property type="molecule type" value="Genomic_DNA"/>
</dbReference>
<reference evidence="2" key="1">
    <citation type="submission" date="2020-10" db="EMBL/GenBank/DDBJ databases">
        <title>Taxonomic study of unclassified bacteria belonging to the class Ktedonobacteria.</title>
        <authorList>
            <person name="Yabe S."/>
            <person name="Wang C.M."/>
            <person name="Zheng Y."/>
            <person name="Sakai Y."/>
            <person name="Cavaletti L."/>
            <person name="Monciardini P."/>
            <person name="Donadio S."/>
        </authorList>
    </citation>
    <scope>NUCLEOTIDE SEQUENCE</scope>
    <source>
        <strain evidence="2">ID150040</strain>
    </source>
</reference>
<organism evidence="2 3">
    <name type="scientific">Reticulibacter mediterranei</name>
    <dbReference type="NCBI Taxonomy" id="2778369"/>
    <lineage>
        <taxon>Bacteria</taxon>
        <taxon>Bacillati</taxon>
        <taxon>Chloroflexota</taxon>
        <taxon>Ktedonobacteria</taxon>
        <taxon>Ktedonobacterales</taxon>
        <taxon>Reticulibacteraceae</taxon>
        <taxon>Reticulibacter</taxon>
    </lineage>
</organism>
<dbReference type="RefSeq" id="WP_220204602.1">
    <property type="nucleotide sequence ID" value="NZ_BNJK01000001.1"/>
</dbReference>
<evidence type="ECO:0000256" key="1">
    <source>
        <dbReference type="SAM" id="MobiDB-lite"/>
    </source>
</evidence>
<feature type="region of interest" description="Disordered" evidence="1">
    <location>
        <begin position="153"/>
        <end position="192"/>
    </location>
</feature>
<dbReference type="CDD" id="cd00195">
    <property type="entry name" value="UBCc_UEV"/>
    <property type="match status" value="1"/>
</dbReference>
<protein>
    <recommendedName>
        <fullName evidence="4">UBC core domain-containing protein</fullName>
    </recommendedName>
</protein>
<dbReference type="SUPFAM" id="SSF54495">
    <property type="entry name" value="UBC-like"/>
    <property type="match status" value="1"/>
</dbReference>
<dbReference type="Gene3D" id="3.10.110.10">
    <property type="entry name" value="Ubiquitin Conjugating Enzyme"/>
    <property type="match status" value="1"/>
</dbReference>
<evidence type="ECO:0000313" key="2">
    <source>
        <dbReference type="EMBL" id="GHO93832.1"/>
    </source>
</evidence>
<sequence>MHENQYVHQARLASDYNSMKQITGNVISWRGTPEADPANRVFPERYTITYNILAPTIRGDSRHHVIEIDCSSPNYPRQAPAARITTPVVRHPHFYDDGNICLGGFPLEESVAELCVRLARFLQYDPDVINMRSAASSASMEWYRSNRNRLPMDRSELPRLGEVPGFKLKKRQSPPVQEQVSGGITVKRRSSS</sequence>